<dbReference type="OrthoDB" id="3808065at2"/>
<evidence type="ECO:0000313" key="6">
    <source>
        <dbReference type="Proteomes" id="UP000262477"/>
    </source>
</evidence>
<dbReference type="InterPro" id="IPR011991">
    <property type="entry name" value="ArsR-like_HTH"/>
</dbReference>
<dbReference type="AlphaFoldDB" id="A0A371Q3P7"/>
<proteinExistence type="predicted"/>
<dbReference type="InterPro" id="IPR051011">
    <property type="entry name" value="Metal_resp_trans_reg"/>
</dbReference>
<sequence length="345" mass="38150">MVYRIHFTSHDLARTRPAEVPMPLSELSMAARVLQDRSQSRLLDTWRRRSRAQLSARARMALSLIPPVGWSPTFLTPAQAGGPEELLEQVRATPRKLIRAEMAVIAENQPVPAWARRLSDDAELREELYDGLGHLYTQLMSSHWTQIIGQFTADRTVRVRQFLNGGVERLLCQVNPQWVRWNPPVLEIRNRIEHDLHLEGQGIVLVPSLFATRSIVADDTHAQSQPTVTYPVAHDQPLRQLFLLTAKPTTSSSAVALSALLGNTRAAVLNAIAEHPGCSTKELAALTGIAPPSASEHATVLREAGLISTVRHRNTALHSPTSLGIVLLNTADSPSCWTSSTEPWK</sequence>
<name>A0A371Q3P7_STRIH</name>
<dbReference type="SMART" id="SM00418">
    <property type="entry name" value="HTH_ARSR"/>
    <property type="match status" value="1"/>
</dbReference>
<accession>A0A371Q3P7</accession>
<dbReference type="SUPFAM" id="SSF46785">
    <property type="entry name" value="Winged helix' DNA-binding domain"/>
    <property type="match status" value="1"/>
</dbReference>
<dbReference type="InterPro" id="IPR036390">
    <property type="entry name" value="WH_DNA-bd_sf"/>
</dbReference>
<evidence type="ECO:0000256" key="3">
    <source>
        <dbReference type="ARBA" id="ARBA00023163"/>
    </source>
</evidence>
<dbReference type="GO" id="GO:0003677">
    <property type="term" value="F:DNA binding"/>
    <property type="evidence" value="ECO:0007669"/>
    <property type="project" value="UniProtKB-KW"/>
</dbReference>
<dbReference type="CDD" id="cd00090">
    <property type="entry name" value="HTH_ARSR"/>
    <property type="match status" value="1"/>
</dbReference>
<dbReference type="InterPro" id="IPR036388">
    <property type="entry name" value="WH-like_DNA-bd_sf"/>
</dbReference>
<dbReference type="Pfam" id="PF12802">
    <property type="entry name" value="MarR_2"/>
    <property type="match status" value="1"/>
</dbReference>
<keyword evidence="2" id="KW-0238">DNA-binding</keyword>
<dbReference type="PANTHER" id="PTHR43132">
    <property type="entry name" value="ARSENICAL RESISTANCE OPERON REPRESSOR ARSR-RELATED"/>
    <property type="match status" value="1"/>
</dbReference>
<evidence type="ECO:0000256" key="1">
    <source>
        <dbReference type="ARBA" id="ARBA00023015"/>
    </source>
</evidence>
<dbReference type="InterPro" id="IPR001845">
    <property type="entry name" value="HTH_ArsR_DNA-bd_dom"/>
</dbReference>
<evidence type="ECO:0000259" key="4">
    <source>
        <dbReference type="SMART" id="SM00418"/>
    </source>
</evidence>
<dbReference type="GO" id="GO:0003700">
    <property type="term" value="F:DNA-binding transcription factor activity"/>
    <property type="evidence" value="ECO:0007669"/>
    <property type="project" value="InterPro"/>
</dbReference>
<gene>
    <name evidence="5" type="ORF">DY245_16085</name>
</gene>
<reference evidence="5 6" key="1">
    <citation type="submission" date="2018-08" db="EMBL/GenBank/DDBJ databases">
        <title>Streptomyces NEAU-D10 sp. nov., a novel Actinomycete isolated from soil.</title>
        <authorList>
            <person name="Jin L."/>
        </authorList>
    </citation>
    <scope>NUCLEOTIDE SEQUENCE [LARGE SCALE GENOMIC DNA]</scope>
    <source>
        <strain evidence="5 6">NEAU-D10</strain>
    </source>
</reference>
<feature type="domain" description="HTH arsR-type" evidence="4">
    <location>
        <begin position="255"/>
        <end position="332"/>
    </location>
</feature>
<dbReference type="Proteomes" id="UP000262477">
    <property type="component" value="Unassembled WGS sequence"/>
</dbReference>
<keyword evidence="6" id="KW-1185">Reference proteome</keyword>
<dbReference type="Gene3D" id="1.10.10.10">
    <property type="entry name" value="Winged helix-like DNA-binding domain superfamily/Winged helix DNA-binding domain"/>
    <property type="match status" value="1"/>
</dbReference>
<keyword evidence="3" id="KW-0804">Transcription</keyword>
<dbReference type="EMBL" id="QUAC01000127">
    <property type="protein sequence ID" value="REK89291.1"/>
    <property type="molecule type" value="Genomic_DNA"/>
</dbReference>
<evidence type="ECO:0000313" key="5">
    <source>
        <dbReference type="EMBL" id="REK89291.1"/>
    </source>
</evidence>
<organism evidence="5 6">
    <name type="scientific">Streptomyces inhibens</name>
    <dbReference type="NCBI Taxonomy" id="2293571"/>
    <lineage>
        <taxon>Bacteria</taxon>
        <taxon>Bacillati</taxon>
        <taxon>Actinomycetota</taxon>
        <taxon>Actinomycetes</taxon>
        <taxon>Kitasatosporales</taxon>
        <taxon>Streptomycetaceae</taxon>
        <taxon>Streptomyces</taxon>
    </lineage>
</organism>
<evidence type="ECO:0000256" key="2">
    <source>
        <dbReference type="ARBA" id="ARBA00023125"/>
    </source>
</evidence>
<dbReference type="InterPro" id="IPR000835">
    <property type="entry name" value="HTH_MarR-typ"/>
</dbReference>
<comment type="caution">
    <text evidence="5">The sequence shown here is derived from an EMBL/GenBank/DDBJ whole genome shotgun (WGS) entry which is preliminary data.</text>
</comment>
<keyword evidence="1" id="KW-0805">Transcription regulation</keyword>
<dbReference type="PANTHER" id="PTHR43132:SF8">
    <property type="entry name" value="HTH-TYPE TRANSCRIPTIONAL REGULATOR KMTR"/>
    <property type="match status" value="1"/>
</dbReference>
<protein>
    <submittedName>
        <fullName evidence="5">ArsR family transcriptional regulator</fullName>
    </submittedName>
</protein>